<keyword evidence="10" id="KW-1185">Reference proteome</keyword>
<feature type="transmembrane region" description="Helical" evidence="7">
    <location>
        <begin position="82"/>
        <end position="103"/>
    </location>
</feature>
<protein>
    <recommendedName>
        <fullName evidence="7">Protein MgtC</fullName>
    </recommendedName>
</protein>
<keyword evidence="7" id="KW-0997">Cell inner membrane</keyword>
<evidence type="ECO:0000256" key="5">
    <source>
        <dbReference type="ARBA" id="ARBA00022989"/>
    </source>
</evidence>
<accession>A0ABT4LY55</accession>
<proteinExistence type="inferred from homology"/>
<sequence length="161" mass="17104">MEMLDSFFGTEIGTMQIVVRIAAACIFGALLGAEREIRDRPAGLRTFMLVSLAACLFTIIALEVSYLVESTEDASSIRPDPLRIVEAVTAGVAFIAAGTIIRHSGRLEGLTTGAGLWLAGAIGLACGAGFMAIAALVTILALVIMVLFKWLERYLPVTDKD</sequence>
<feature type="transmembrane region" description="Helical" evidence="7">
    <location>
        <begin position="12"/>
        <end position="32"/>
    </location>
</feature>
<comment type="caution">
    <text evidence="9">The sequence shown here is derived from an EMBL/GenBank/DDBJ whole genome shotgun (WGS) entry which is preliminary data.</text>
</comment>
<name>A0ABT4LY55_9PROT</name>
<dbReference type="Pfam" id="PF02308">
    <property type="entry name" value="MgtC"/>
    <property type="match status" value="1"/>
</dbReference>
<dbReference type="EMBL" id="JAPWGW010000005">
    <property type="protein sequence ID" value="MCZ4299310.1"/>
    <property type="molecule type" value="Genomic_DNA"/>
</dbReference>
<evidence type="ECO:0000259" key="8">
    <source>
        <dbReference type="Pfam" id="PF02308"/>
    </source>
</evidence>
<keyword evidence="6 7" id="KW-0472">Membrane</keyword>
<evidence type="ECO:0000256" key="6">
    <source>
        <dbReference type="ARBA" id="ARBA00023136"/>
    </source>
</evidence>
<reference evidence="9" key="1">
    <citation type="submission" date="2022-12" db="EMBL/GenBank/DDBJ databases">
        <title>Bacterial isolates from different developmental stages of Nematostella vectensis.</title>
        <authorList>
            <person name="Fraune S."/>
        </authorList>
    </citation>
    <scope>NUCLEOTIDE SEQUENCE</scope>
    <source>
        <strain evidence="9">G21632-S1</strain>
    </source>
</reference>
<evidence type="ECO:0000313" key="9">
    <source>
        <dbReference type="EMBL" id="MCZ4299310.1"/>
    </source>
</evidence>
<dbReference type="PRINTS" id="PR01837">
    <property type="entry name" value="MGTCSAPBPROT"/>
</dbReference>
<feature type="transmembrane region" description="Helical" evidence="7">
    <location>
        <begin position="115"/>
        <end position="148"/>
    </location>
</feature>
<evidence type="ECO:0000256" key="3">
    <source>
        <dbReference type="ARBA" id="ARBA00022475"/>
    </source>
</evidence>
<comment type="subcellular location">
    <subcellularLocation>
        <location evidence="7">Cell inner membrane</location>
        <topology evidence="7">Multi-pass membrane protein</topology>
    </subcellularLocation>
    <subcellularLocation>
        <location evidence="1">Cell membrane</location>
        <topology evidence="1">Multi-pass membrane protein</topology>
    </subcellularLocation>
</comment>
<evidence type="ECO:0000256" key="2">
    <source>
        <dbReference type="ARBA" id="ARBA00009298"/>
    </source>
</evidence>
<organism evidence="9 10">
    <name type="scientific">Henriciella marina</name>
    <dbReference type="NCBI Taxonomy" id="453851"/>
    <lineage>
        <taxon>Bacteria</taxon>
        <taxon>Pseudomonadati</taxon>
        <taxon>Pseudomonadota</taxon>
        <taxon>Alphaproteobacteria</taxon>
        <taxon>Hyphomonadales</taxon>
        <taxon>Hyphomonadaceae</taxon>
        <taxon>Henriciella</taxon>
    </lineage>
</organism>
<feature type="transmembrane region" description="Helical" evidence="7">
    <location>
        <begin position="44"/>
        <end position="62"/>
    </location>
</feature>
<dbReference type="RefSeq" id="WP_269403314.1">
    <property type="nucleotide sequence ID" value="NZ_JAPWGW010000005.1"/>
</dbReference>
<dbReference type="PANTHER" id="PTHR33778:SF1">
    <property type="entry name" value="MAGNESIUM TRANSPORTER YHID-RELATED"/>
    <property type="match status" value="1"/>
</dbReference>
<evidence type="ECO:0000256" key="1">
    <source>
        <dbReference type="ARBA" id="ARBA00004651"/>
    </source>
</evidence>
<comment type="similarity">
    <text evidence="2 7">Belongs to the MgtC/SapB family.</text>
</comment>
<dbReference type="PANTHER" id="PTHR33778">
    <property type="entry name" value="PROTEIN MGTC"/>
    <property type="match status" value="1"/>
</dbReference>
<keyword evidence="5 7" id="KW-1133">Transmembrane helix</keyword>
<gene>
    <name evidence="9" type="ORF">O4G74_14685</name>
</gene>
<keyword evidence="3" id="KW-1003">Cell membrane</keyword>
<dbReference type="Proteomes" id="UP001083770">
    <property type="component" value="Unassembled WGS sequence"/>
</dbReference>
<feature type="domain" description="MgtC/SapB/SrpB/YhiD N-terminal" evidence="8">
    <location>
        <begin position="22"/>
        <end position="153"/>
    </location>
</feature>
<keyword evidence="4 7" id="KW-0812">Transmembrane</keyword>
<dbReference type="InterPro" id="IPR003416">
    <property type="entry name" value="MgtC/SapB/SrpB/YhiD_fam"/>
</dbReference>
<evidence type="ECO:0000256" key="4">
    <source>
        <dbReference type="ARBA" id="ARBA00022692"/>
    </source>
</evidence>
<evidence type="ECO:0000256" key="7">
    <source>
        <dbReference type="RuleBase" id="RU365041"/>
    </source>
</evidence>
<evidence type="ECO:0000313" key="10">
    <source>
        <dbReference type="Proteomes" id="UP001083770"/>
    </source>
</evidence>
<dbReference type="InterPro" id="IPR049177">
    <property type="entry name" value="MgtC_SapB_SrpB_YhiD_N"/>
</dbReference>